<dbReference type="EMBL" id="PRDM01000003">
    <property type="protein sequence ID" value="MBE8726378.1"/>
    <property type="molecule type" value="Genomic_DNA"/>
</dbReference>
<keyword evidence="1" id="KW-0812">Transmembrane</keyword>
<keyword evidence="1" id="KW-0472">Membrane</keyword>
<evidence type="ECO:0000313" key="2">
    <source>
        <dbReference type="EMBL" id="MBE8726378.1"/>
    </source>
</evidence>
<sequence>MKGNETDVCQTYLPNLKVISLMMSVVYISCQKFYKNQNLMKMRLIIYLFLTMSFSTIYAQKKTAVKHKQTKTNNVNNDIEHITRNFSCNINGKQFNPSWETIATEPKNANINITKKDSKPYVLIMGLEINSNYVEQITFGGFNFNKIGKYNLTKDKLIFEYFYRFDKSKPEIKLSSQDIETFTNGELVISKFDTINKRFKGEFKFKLFNPKVSKDTIKVTNGKFYLNLITNYRE</sequence>
<proteinExistence type="predicted"/>
<name>A0ABR9TLX9_9FLAO</name>
<feature type="transmembrane region" description="Helical" evidence="1">
    <location>
        <begin position="12"/>
        <end position="30"/>
    </location>
</feature>
<protein>
    <submittedName>
        <fullName evidence="2">Uncharacterized protein</fullName>
    </submittedName>
</protein>
<dbReference type="Proteomes" id="UP000640614">
    <property type="component" value="Unassembled WGS sequence"/>
</dbReference>
<reference evidence="2 3" key="1">
    <citation type="submission" date="2018-07" db="EMBL/GenBank/DDBJ databases">
        <title>Genome assembly of strain KB82.</title>
        <authorList>
            <person name="Kukolya J."/>
            <person name="Horvath B."/>
            <person name="Nagy I."/>
            <person name="Toth A."/>
        </authorList>
    </citation>
    <scope>NUCLEOTIDE SEQUENCE [LARGE SCALE GENOMIC DNA]</scope>
    <source>
        <strain evidence="2 3">Kb82</strain>
    </source>
</reference>
<accession>A0ABR9TLX9</accession>
<keyword evidence="3" id="KW-1185">Reference proteome</keyword>
<keyword evidence="1" id="KW-1133">Transmembrane helix</keyword>
<evidence type="ECO:0000256" key="1">
    <source>
        <dbReference type="SAM" id="Phobius"/>
    </source>
</evidence>
<gene>
    <name evidence="2" type="ORF">C4F50_15725</name>
</gene>
<feature type="transmembrane region" description="Helical" evidence="1">
    <location>
        <begin position="42"/>
        <end position="59"/>
    </location>
</feature>
<comment type="caution">
    <text evidence="2">The sequence shown here is derived from an EMBL/GenBank/DDBJ whole genome shotgun (WGS) entry which is preliminary data.</text>
</comment>
<organism evidence="2 3">
    <name type="scientific">Flavobacterium hungaricum</name>
    <dbReference type="NCBI Taxonomy" id="2082725"/>
    <lineage>
        <taxon>Bacteria</taxon>
        <taxon>Pseudomonadati</taxon>
        <taxon>Bacteroidota</taxon>
        <taxon>Flavobacteriia</taxon>
        <taxon>Flavobacteriales</taxon>
        <taxon>Flavobacteriaceae</taxon>
        <taxon>Flavobacterium</taxon>
    </lineage>
</organism>
<evidence type="ECO:0000313" key="3">
    <source>
        <dbReference type="Proteomes" id="UP000640614"/>
    </source>
</evidence>